<evidence type="ECO:0000256" key="1">
    <source>
        <dbReference type="SAM" id="Coils"/>
    </source>
</evidence>
<organism evidence="3 4">
    <name type="scientific">Salimicrobium flavidum</name>
    <dbReference type="NCBI Taxonomy" id="570947"/>
    <lineage>
        <taxon>Bacteria</taxon>
        <taxon>Bacillati</taxon>
        <taxon>Bacillota</taxon>
        <taxon>Bacilli</taxon>
        <taxon>Bacillales</taxon>
        <taxon>Bacillaceae</taxon>
        <taxon>Salimicrobium</taxon>
    </lineage>
</organism>
<dbReference type="STRING" id="570947.SAMN05421687_10325"/>
<feature type="transmembrane region" description="Helical" evidence="2">
    <location>
        <begin position="6"/>
        <end position="28"/>
    </location>
</feature>
<name>A0A1N7IZ20_9BACI</name>
<feature type="coiled-coil region" evidence="1">
    <location>
        <begin position="70"/>
        <end position="184"/>
    </location>
</feature>
<evidence type="ECO:0000313" key="4">
    <source>
        <dbReference type="Proteomes" id="UP000187608"/>
    </source>
</evidence>
<dbReference type="Proteomes" id="UP000187608">
    <property type="component" value="Unassembled WGS sequence"/>
</dbReference>
<dbReference type="RefSeq" id="WP_084193638.1">
    <property type="nucleotide sequence ID" value="NZ_FTOC01000003.1"/>
</dbReference>
<evidence type="ECO:0000313" key="3">
    <source>
        <dbReference type="EMBL" id="SIS42353.1"/>
    </source>
</evidence>
<keyword evidence="1" id="KW-0175">Coiled coil</keyword>
<dbReference type="AlphaFoldDB" id="A0A1N7IZ20"/>
<reference evidence="4" key="1">
    <citation type="submission" date="2017-01" db="EMBL/GenBank/DDBJ databases">
        <authorList>
            <person name="Varghese N."/>
            <person name="Submissions S."/>
        </authorList>
    </citation>
    <scope>NUCLEOTIDE SEQUENCE [LARGE SCALE GENOMIC DNA]</scope>
    <source>
        <strain evidence="4">DSM 23127</strain>
    </source>
</reference>
<accession>A0A1N7IZ20</accession>
<dbReference type="Gene3D" id="1.10.287.1490">
    <property type="match status" value="1"/>
</dbReference>
<keyword evidence="4" id="KW-1185">Reference proteome</keyword>
<keyword evidence="2" id="KW-0472">Membrane</keyword>
<dbReference type="EMBL" id="FTOC01000003">
    <property type="protein sequence ID" value="SIS42353.1"/>
    <property type="molecule type" value="Genomic_DNA"/>
</dbReference>
<sequence length="265" mass="28727">MTDFAATIVGLSALLIVFGVVWMVVMLFRKESAKTAIRTIGAGLGIMVIGVLMTIPGERQAEVQGSEVAYEELLSMIEEQEGLLEGVESEVAAAEQTKSEREMEIEEKEGEIEKLDEEIRTKQSEVDEINAMIDGKADLENEMSDVSGQLDAKKNEIKDLDGQIAAKNEELASIDTSIQETQAEPVQLPAGHFTIGKDIPPNRYKAVPVGRGSNFVVYSSSGNLLVNTILDSSGTDGFGVEEYIFEAPEGGTIESEEPVKLILVE</sequence>
<proteinExistence type="predicted"/>
<feature type="transmembrane region" description="Helical" evidence="2">
    <location>
        <begin position="35"/>
        <end position="55"/>
    </location>
</feature>
<dbReference type="OrthoDB" id="1650483at2"/>
<keyword evidence="2" id="KW-0812">Transmembrane</keyword>
<protein>
    <submittedName>
        <fullName evidence="3">Uncharacterized protein</fullName>
    </submittedName>
</protein>
<gene>
    <name evidence="3" type="ORF">SAMN05421687_10325</name>
</gene>
<keyword evidence="2" id="KW-1133">Transmembrane helix</keyword>
<evidence type="ECO:0000256" key="2">
    <source>
        <dbReference type="SAM" id="Phobius"/>
    </source>
</evidence>